<evidence type="ECO:0000256" key="3">
    <source>
        <dbReference type="ARBA" id="ARBA00022692"/>
    </source>
</evidence>
<keyword evidence="5 6" id="KW-0472">Membrane</keyword>
<keyword evidence="3 6" id="KW-0812">Transmembrane</keyword>
<evidence type="ECO:0000313" key="7">
    <source>
        <dbReference type="EMBL" id="AYC28776.1"/>
    </source>
</evidence>
<comment type="similarity">
    <text evidence="2">Belongs to the UPF0382 family.</text>
</comment>
<evidence type="ECO:0000256" key="6">
    <source>
        <dbReference type="SAM" id="Phobius"/>
    </source>
</evidence>
<dbReference type="InterPro" id="IPR006696">
    <property type="entry name" value="DUF423"/>
</dbReference>
<keyword evidence="8" id="KW-1185">Reference proteome</keyword>
<name>A0A385YQ76_9BACL</name>
<accession>A0A385YQ76</accession>
<dbReference type="AlphaFoldDB" id="A0A385YQ76"/>
<organism evidence="7 8">
    <name type="scientific">Paenisporosarcina cavernae</name>
    <dbReference type="NCBI Taxonomy" id="2320858"/>
    <lineage>
        <taxon>Bacteria</taxon>
        <taxon>Bacillati</taxon>
        <taxon>Bacillota</taxon>
        <taxon>Bacilli</taxon>
        <taxon>Bacillales</taxon>
        <taxon>Caryophanaceae</taxon>
        <taxon>Paenisporosarcina</taxon>
    </lineage>
</organism>
<feature type="transmembrane region" description="Helical" evidence="6">
    <location>
        <begin position="98"/>
        <end position="122"/>
    </location>
</feature>
<dbReference type="RefSeq" id="WP_119882520.1">
    <property type="nucleotide sequence ID" value="NZ_CP032418.1"/>
</dbReference>
<dbReference type="EMBL" id="CP032418">
    <property type="protein sequence ID" value="AYC28776.1"/>
    <property type="molecule type" value="Genomic_DNA"/>
</dbReference>
<sequence>MPFFIIAGAVNAFLAVALGAFGAHALKEKLSEKYLAIWETAVQYQMFHAVALLVIGVLLSTSLLGPVSSLNWAGYLLLAGIIIFSGSLYVLSLTGIGVLGAITPIGGVAFLAGWVMLIVAVVKHTN</sequence>
<dbReference type="KEGG" id="paek:D3873_02400"/>
<gene>
    <name evidence="7" type="ORF">D3873_02400</name>
</gene>
<dbReference type="GO" id="GO:0005886">
    <property type="term" value="C:plasma membrane"/>
    <property type="evidence" value="ECO:0007669"/>
    <property type="project" value="TreeGrafter"/>
</dbReference>
<evidence type="ECO:0000256" key="4">
    <source>
        <dbReference type="ARBA" id="ARBA00022989"/>
    </source>
</evidence>
<protein>
    <submittedName>
        <fullName evidence="7">DUF423 domain-containing protein</fullName>
    </submittedName>
</protein>
<reference evidence="8" key="1">
    <citation type="submission" date="2018-09" db="EMBL/GenBank/DDBJ databases">
        <authorList>
            <person name="Zhu H."/>
        </authorList>
    </citation>
    <scope>NUCLEOTIDE SEQUENCE [LARGE SCALE GENOMIC DNA]</scope>
    <source>
        <strain evidence="8">K2R23-3</strain>
    </source>
</reference>
<keyword evidence="4 6" id="KW-1133">Transmembrane helix</keyword>
<dbReference type="PANTHER" id="PTHR43461">
    <property type="entry name" value="TRANSMEMBRANE PROTEIN 256"/>
    <property type="match status" value="1"/>
</dbReference>
<comment type="subcellular location">
    <subcellularLocation>
        <location evidence="1">Membrane</location>
        <topology evidence="1">Multi-pass membrane protein</topology>
    </subcellularLocation>
</comment>
<dbReference type="Proteomes" id="UP000265725">
    <property type="component" value="Chromosome"/>
</dbReference>
<feature type="transmembrane region" description="Helical" evidence="6">
    <location>
        <begin position="72"/>
        <end position="92"/>
    </location>
</feature>
<evidence type="ECO:0000256" key="1">
    <source>
        <dbReference type="ARBA" id="ARBA00004141"/>
    </source>
</evidence>
<proteinExistence type="inferred from homology"/>
<evidence type="ECO:0000256" key="5">
    <source>
        <dbReference type="ARBA" id="ARBA00023136"/>
    </source>
</evidence>
<feature type="transmembrane region" description="Helical" evidence="6">
    <location>
        <begin position="46"/>
        <end position="65"/>
    </location>
</feature>
<dbReference type="Pfam" id="PF04241">
    <property type="entry name" value="DUF423"/>
    <property type="match status" value="1"/>
</dbReference>
<evidence type="ECO:0000256" key="2">
    <source>
        <dbReference type="ARBA" id="ARBA00009694"/>
    </source>
</evidence>
<evidence type="ECO:0000313" key="8">
    <source>
        <dbReference type="Proteomes" id="UP000265725"/>
    </source>
</evidence>
<dbReference type="PANTHER" id="PTHR43461:SF1">
    <property type="entry name" value="TRANSMEMBRANE PROTEIN 256"/>
    <property type="match status" value="1"/>
</dbReference>
<dbReference type="OrthoDB" id="9802121at2"/>